<feature type="region of interest" description="Disordered" evidence="1">
    <location>
        <begin position="416"/>
        <end position="452"/>
    </location>
</feature>
<dbReference type="InterPro" id="IPR010915">
    <property type="entry name" value="PHB_depoly_PhaZ"/>
</dbReference>
<protein>
    <submittedName>
        <fullName evidence="3">Polyhydroxyalkanoate depolymerase</fullName>
    </submittedName>
</protein>
<evidence type="ECO:0000259" key="2">
    <source>
        <dbReference type="Pfam" id="PF06850"/>
    </source>
</evidence>
<accession>A0A5C5TX03</accession>
<dbReference type="PIRSF" id="PIRSF020818">
    <property type="entry name" value="PHB_depoly_PhaZ"/>
    <property type="match status" value="1"/>
</dbReference>
<dbReference type="OrthoDB" id="9800634at2"/>
<reference evidence="3 4" key="1">
    <citation type="journal article" date="2008" name="Int. J. Syst. Evol. Microbiol.">
        <title>Luteimonas marina sp. nov., isolated from seawater.</title>
        <authorList>
            <person name="Baik K.S."/>
            <person name="Park S.C."/>
            <person name="Kim M.S."/>
            <person name="Kim E.M."/>
            <person name="Park C."/>
            <person name="Chun J."/>
            <person name="Seong C.N."/>
        </authorList>
    </citation>
    <scope>NUCLEOTIDE SEQUENCE [LARGE SCALE GENOMIC DNA]</scope>
    <source>
        <strain evidence="3 4">FR1330</strain>
    </source>
</reference>
<dbReference type="Gene3D" id="3.40.50.1820">
    <property type="entry name" value="alpha/beta hydrolase"/>
    <property type="match status" value="1"/>
</dbReference>
<dbReference type="InterPro" id="IPR051321">
    <property type="entry name" value="PHA/PHB_synthase"/>
</dbReference>
<feature type="domain" description="PHB de-polymerase C-terminal" evidence="2">
    <location>
        <begin position="212"/>
        <end position="412"/>
    </location>
</feature>
<comment type="caution">
    <text evidence="3">The sequence shown here is derived from an EMBL/GenBank/DDBJ whole genome shotgun (WGS) entry which is preliminary data.</text>
</comment>
<dbReference type="InterPro" id="IPR009656">
    <property type="entry name" value="PHB_depo_C"/>
</dbReference>
<dbReference type="Proteomes" id="UP000319980">
    <property type="component" value="Unassembled WGS sequence"/>
</dbReference>
<dbReference type="EMBL" id="VOHK01000008">
    <property type="protein sequence ID" value="TWT17805.1"/>
    <property type="molecule type" value="Genomic_DNA"/>
</dbReference>
<name>A0A5C5TX03_9GAMM</name>
<sequence>MLLYQFHELTRSWMAPLTYWADANARAFSASGSWLSAMPGAERIAAANELLYRVGKDYEKPAFDIHSIEWEGEVYPVVEKKVVSKPFCNLLRFKRYTDDAGTIGEMRGQPPVLIVAPLSGHHATLLRDTVRTMLRDHKVYITDWVDARMVPKEVGEFTLDDYVGYIQDFIRHIGAQDLHVMSVCQPTVPVLAAVSLMAARGEVVPRSLVMMGGPIDTRESPTSVNNLATQKPHWWFEHNVIHPVPQNYPGAGRRVYPGFLQHTGFMAMNPERHFMSHWDFYQDLIKGDLEDAESHRRFYDEYNAVLDMPAEYYLDTIRVVFQEHLLPRGLWDVAGERVKPSAIRDTALFTIEGELDDISGLGQTRAAHKLCTGIAADRQQHLTVKGAGHYGIFSGRRWREQVYPRVRDFIAANVAGGNVPAKPKAPPARRAAKKPVAKTSTAKPARKRAVRR</sequence>
<proteinExistence type="predicted"/>
<dbReference type="PANTHER" id="PTHR36837:SF4">
    <property type="entry name" value="BLR0908 PROTEIN"/>
    <property type="match status" value="1"/>
</dbReference>
<dbReference type="AlphaFoldDB" id="A0A5C5TX03"/>
<organism evidence="3 4">
    <name type="scientific">Luteimonas marina</name>
    <dbReference type="NCBI Taxonomy" id="488485"/>
    <lineage>
        <taxon>Bacteria</taxon>
        <taxon>Pseudomonadati</taxon>
        <taxon>Pseudomonadota</taxon>
        <taxon>Gammaproteobacteria</taxon>
        <taxon>Lysobacterales</taxon>
        <taxon>Lysobacteraceae</taxon>
        <taxon>Luteimonas</taxon>
    </lineage>
</organism>
<evidence type="ECO:0000313" key="4">
    <source>
        <dbReference type="Proteomes" id="UP000319980"/>
    </source>
</evidence>
<evidence type="ECO:0000313" key="3">
    <source>
        <dbReference type="EMBL" id="TWT17805.1"/>
    </source>
</evidence>
<dbReference type="InterPro" id="IPR029058">
    <property type="entry name" value="AB_hydrolase_fold"/>
</dbReference>
<keyword evidence="4" id="KW-1185">Reference proteome</keyword>
<dbReference type="NCBIfam" id="TIGR01849">
    <property type="entry name" value="PHB_depoly_PhaZ"/>
    <property type="match status" value="1"/>
</dbReference>
<evidence type="ECO:0000256" key="1">
    <source>
        <dbReference type="SAM" id="MobiDB-lite"/>
    </source>
</evidence>
<dbReference type="PANTHER" id="PTHR36837">
    <property type="entry name" value="POLY(3-HYDROXYALKANOATE) POLYMERASE SUBUNIT PHAC"/>
    <property type="match status" value="1"/>
</dbReference>
<dbReference type="SUPFAM" id="SSF53474">
    <property type="entry name" value="alpha/beta-Hydrolases"/>
    <property type="match status" value="1"/>
</dbReference>
<gene>
    <name evidence="3" type="primary">phaZ</name>
    <name evidence="3" type="ORF">FQY83_16045</name>
</gene>
<dbReference type="Pfam" id="PF06850">
    <property type="entry name" value="PHB_depo_C"/>
    <property type="match status" value="1"/>
</dbReference>